<reference evidence="4" key="1">
    <citation type="submission" date="2019-09" db="EMBL/GenBank/DDBJ databases">
        <authorList>
            <person name="Needham M D."/>
        </authorList>
    </citation>
    <scope>NUCLEOTIDE SEQUENCE</scope>
</reference>
<dbReference type="EMBL" id="CABVLZ010000003">
    <property type="protein sequence ID" value="VVU95074.1"/>
    <property type="molecule type" value="Genomic_DNA"/>
</dbReference>
<protein>
    <recommendedName>
        <fullName evidence="3">Glycosyl transferase CAP10 domain-containing protein</fullName>
    </recommendedName>
</protein>
<keyword evidence="2" id="KW-0472">Membrane</keyword>
<dbReference type="PANTHER" id="PTHR12203:SF35">
    <property type="entry name" value="PROTEIN O-GLUCOSYLTRANSFERASE 1"/>
    <property type="match status" value="1"/>
</dbReference>
<dbReference type="SMART" id="SM00672">
    <property type="entry name" value="CAP10"/>
    <property type="match status" value="1"/>
</dbReference>
<feature type="domain" description="Glycosyl transferase CAP10" evidence="3">
    <location>
        <begin position="157"/>
        <end position="338"/>
    </location>
</feature>
<accession>A0A5E8CK77</accession>
<keyword evidence="1" id="KW-0808">Transferase</keyword>
<keyword evidence="2" id="KW-1133">Transmembrane helix</keyword>
<dbReference type="InterPro" id="IPR051091">
    <property type="entry name" value="O-Glucosyltr/Glycosyltrsf_90"/>
</dbReference>
<proteinExistence type="predicted"/>
<evidence type="ECO:0000256" key="1">
    <source>
        <dbReference type="ARBA" id="ARBA00022679"/>
    </source>
</evidence>
<evidence type="ECO:0000259" key="3">
    <source>
        <dbReference type="SMART" id="SM00672"/>
    </source>
</evidence>
<feature type="transmembrane region" description="Helical" evidence="2">
    <location>
        <begin position="6"/>
        <end position="24"/>
    </location>
</feature>
<name>A0A5E8CK77_9ZZZZ</name>
<dbReference type="InterPro" id="IPR006598">
    <property type="entry name" value="CAP10"/>
</dbReference>
<organism evidence="4">
    <name type="scientific">seawater metagenome</name>
    <dbReference type="NCBI Taxonomy" id="1561972"/>
    <lineage>
        <taxon>unclassified sequences</taxon>
        <taxon>metagenomes</taxon>
        <taxon>ecological metagenomes</taxon>
    </lineage>
</organism>
<dbReference type="GO" id="GO:0016740">
    <property type="term" value="F:transferase activity"/>
    <property type="evidence" value="ECO:0007669"/>
    <property type="project" value="UniProtKB-KW"/>
</dbReference>
<evidence type="ECO:0000313" key="4">
    <source>
        <dbReference type="EMBL" id="VVU95074.1"/>
    </source>
</evidence>
<keyword evidence="2" id="KW-0812">Transmembrane</keyword>
<dbReference type="PANTHER" id="PTHR12203">
    <property type="entry name" value="KDEL LYS-ASP-GLU-LEU CONTAINING - RELATED"/>
    <property type="match status" value="1"/>
</dbReference>
<sequence length="355" mass="41707">MFILNSLIYLFIGILIFGFLHNLFKKFNKYININNNIPLLITNYRLYLYSIQLNNFIYHFSKNGSSALVIKNGIKYTLNKLPYDNNSISANLSISGPILNYIIEISKLKPDLNIVIPFSDSDPFLINTFSLYKVHNIKQYVNYNKYNEYEKSFKGNFIILLGSFFENKKTFNNIKKIPFSDKLFVKEENIKKFNNELFKNKIDKIIWRGSTTGGKKYSLRNDVVNYLKYNNKCDVKFSNLKNKLTIYEMSKYKAILIIDGKSYPSSLDWIYRSGSVPISISCWKTYLDDILIPWQDYIPVKTDLSDLIEAIDFVLDKKNIELCQKIIDNGYNKFKKFSNKNNMEKIIKDCIIHNK</sequence>
<dbReference type="Pfam" id="PF05686">
    <property type="entry name" value="Glyco_transf_90"/>
    <property type="match status" value="1"/>
</dbReference>
<evidence type="ECO:0000256" key="2">
    <source>
        <dbReference type="SAM" id="Phobius"/>
    </source>
</evidence>
<gene>
    <name evidence="4" type="ORF">CPAV1605_799</name>
</gene>
<dbReference type="AlphaFoldDB" id="A0A5E8CK77"/>